<dbReference type="PANTHER" id="PTHR47723:SF19">
    <property type="entry name" value="POLYNUCLEOTIDYL TRANSFERASE, RIBONUCLEASE H-LIKE SUPERFAMILY PROTEIN"/>
    <property type="match status" value="1"/>
</dbReference>
<dbReference type="InterPro" id="IPR002156">
    <property type="entry name" value="RNaseH_domain"/>
</dbReference>
<name>A0A7J9K563_9ROSI</name>
<evidence type="ECO:0000313" key="3">
    <source>
        <dbReference type="Proteomes" id="UP000593575"/>
    </source>
</evidence>
<dbReference type="SUPFAM" id="SSF53098">
    <property type="entry name" value="Ribonuclease H-like"/>
    <property type="match status" value="1"/>
</dbReference>
<dbReference type="EMBL" id="JABFAE010000011">
    <property type="protein sequence ID" value="MBA0841597.1"/>
    <property type="molecule type" value="Genomic_DNA"/>
</dbReference>
<reference evidence="2 3" key="1">
    <citation type="journal article" date="2019" name="Genome Biol. Evol.">
        <title>Insights into the evolution of the New World diploid cottons (Gossypium, subgenus Houzingenia) based on genome sequencing.</title>
        <authorList>
            <person name="Grover C.E."/>
            <person name="Arick M.A. 2nd"/>
            <person name="Thrash A."/>
            <person name="Conover J.L."/>
            <person name="Sanders W.S."/>
            <person name="Peterson D.G."/>
            <person name="Frelichowski J.E."/>
            <person name="Scheffler J.A."/>
            <person name="Scheffler B.E."/>
            <person name="Wendel J.F."/>
        </authorList>
    </citation>
    <scope>NUCLEOTIDE SEQUENCE [LARGE SCALE GENOMIC DNA]</scope>
    <source>
        <strain evidence="2">6</strain>
        <tissue evidence="2">Leaf</tissue>
    </source>
</reference>
<accession>A0A7J9K563</accession>
<dbReference type="AlphaFoldDB" id="A0A7J9K563"/>
<dbReference type="GO" id="GO:0004523">
    <property type="term" value="F:RNA-DNA hybrid ribonuclease activity"/>
    <property type="evidence" value="ECO:0007669"/>
    <property type="project" value="InterPro"/>
</dbReference>
<dbReference type="GO" id="GO:0003676">
    <property type="term" value="F:nucleic acid binding"/>
    <property type="evidence" value="ECO:0007669"/>
    <property type="project" value="InterPro"/>
</dbReference>
<proteinExistence type="predicted"/>
<comment type="caution">
    <text evidence="2">The sequence shown here is derived from an EMBL/GenBank/DDBJ whole genome shotgun (WGS) entry which is preliminary data.</text>
</comment>
<dbReference type="Gene3D" id="3.30.420.10">
    <property type="entry name" value="Ribonuclease H-like superfamily/Ribonuclease H"/>
    <property type="match status" value="1"/>
</dbReference>
<dbReference type="CDD" id="cd06222">
    <property type="entry name" value="RNase_H_like"/>
    <property type="match status" value="1"/>
</dbReference>
<dbReference type="InterPro" id="IPR036397">
    <property type="entry name" value="RNaseH_sf"/>
</dbReference>
<dbReference type="InterPro" id="IPR012337">
    <property type="entry name" value="RNaseH-like_sf"/>
</dbReference>
<dbReference type="InterPro" id="IPR044730">
    <property type="entry name" value="RNase_H-like_dom_plant"/>
</dbReference>
<evidence type="ECO:0000313" key="2">
    <source>
        <dbReference type="EMBL" id="MBA0841597.1"/>
    </source>
</evidence>
<dbReference type="Pfam" id="PF13456">
    <property type="entry name" value="RVT_3"/>
    <property type="match status" value="1"/>
</dbReference>
<keyword evidence="3" id="KW-1185">Reference proteome</keyword>
<gene>
    <name evidence="2" type="ORF">Goarm_004081</name>
</gene>
<protein>
    <recommendedName>
        <fullName evidence="1">RNase H type-1 domain-containing protein</fullName>
    </recommendedName>
</protein>
<feature type="domain" description="RNase H type-1" evidence="1">
    <location>
        <begin position="51"/>
        <end position="145"/>
    </location>
</feature>
<sequence length="153" mass="17487">MMISQKICEEIERMVRSFIWGSSSEEKKLALAKRQEASSVIPWKDSWVQLNVDGVVNVESGSAASSEILNDQEGKWILGYKRYLGNYSVLEAKLWRILDGLNALLSRKFDKFLIQTDSIEVVKAPQIFTKTSLNSDLIRRIQQLLLKVGNWLP</sequence>
<dbReference type="InterPro" id="IPR053151">
    <property type="entry name" value="RNase_H-like"/>
</dbReference>
<organism evidence="2 3">
    <name type="scientific">Gossypium armourianum</name>
    <dbReference type="NCBI Taxonomy" id="34283"/>
    <lineage>
        <taxon>Eukaryota</taxon>
        <taxon>Viridiplantae</taxon>
        <taxon>Streptophyta</taxon>
        <taxon>Embryophyta</taxon>
        <taxon>Tracheophyta</taxon>
        <taxon>Spermatophyta</taxon>
        <taxon>Magnoliopsida</taxon>
        <taxon>eudicotyledons</taxon>
        <taxon>Gunneridae</taxon>
        <taxon>Pentapetalae</taxon>
        <taxon>rosids</taxon>
        <taxon>malvids</taxon>
        <taxon>Malvales</taxon>
        <taxon>Malvaceae</taxon>
        <taxon>Malvoideae</taxon>
        <taxon>Gossypium</taxon>
    </lineage>
</organism>
<dbReference type="Proteomes" id="UP000593575">
    <property type="component" value="Unassembled WGS sequence"/>
</dbReference>
<dbReference type="PANTHER" id="PTHR47723">
    <property type="entry name" value="OS05G0353850 PROTEIN"/>
    <property type="match status" value="1"/>
</dbReference>
<evidence type="ECO:0000259" key="1">
    <source>
        <dbReference type="Pfam" id="PF13456"/>
    </source>
</evidence>